<dbReference type="PROSITE" id="PS51257">
    <property type="entry name" value="PROKAR_LIPOPROTEIN"/>
    <property type="match status" value="1"/>
</dbReference>
<gene>
    <name evidence="2" type="ORF">JMF97_30490</name>
</gene>
<reference evidence="2 3" key="1">
    <citation type="submission" date="2021-01" db="EMBL/GenBank/DDBJ databases">
        <title>Genome sequencing of Micromonospora fiedleri MG-37.</title>
        <authorList>
            <person name="Moreland P.E.J."/>
            <person name="Stach J.E.M."/>
        </authorList>
    </citation>
    <scope>NUCLEOTIDE SEQUENCE [LARGE SCALE GENOMIC DNA]</scope>
    <source>
        <strain evidence="2 3">MG-37</strain>
    </source>
</reference>
<feature type="transmembrane region" description="Helical" evidence="1">
    <location>
        <begin position="75"/>
        <end position="94"/>
    </location>
</feature>
<keyword evidence="1" id="KW-0472">Membrane</keyword>
<dbReference type="SUPFAM" id="SSF103473">
    <property type="entry name" value="MFS general substrate transporter"/>
    <property type="match status" value="1"/>
</dbReference>
<evidence type="ECO:0000313" key="2">
    <source>
        <dbReference type="EMBL" id="MBL6280481.1"/>
    </source>
</evidence>
<feature type="transmembrane region" description="Helical" evidence="1">
    <location>
        <begin position="37"/>
        <end position="63"/>
    </location>
</feature>
<keyword evidence="1" id="KW-0812">Transmembrane</keyword>
<accession>A0ABS1UVS2</accession>
<keyword evidence="3" id="KW-1185">Reference proteome</keyword>
<evidence type="ECO:0000313" key="3">
    <source>
        <dbReference type="Proteomes" id="UP000661193"/>
    </source>
</evidence>
<sequence>MARRARRVTEEAGRVQAGLFLLGGCCRMGLVSGVVPVALLLVPIWLIGGVCNGGNSVFNNLVLARRVPEAARGRAFAAMGAAVQGAAMVGYLIGGLLLEVSQSRPLIVGCGVAGLLVLLGFVRPVRRATRTDRSGVAAIAGWAGAGPAGAGLATSVPVR</sequence>
<protein>
    <recommendedName>
        <fullName evidence="4">Major facilitator superfamily (MFS) profile domain-containing protein</fullName>
    </recommendedName>
</protein>
<dbReference type="Proteomes" id="UP000661193">
    <property type="component" value="Unassembled WGS sequence"/>
</dbReference>
<name>A0ABS1UVS2_9ACTN</name>
<feature type="transmembrane region" description="Helical" evidence="1">
    <location>
        <begin position="12"/>
        <end position="31"/>
    </location>
</feature>
<keyword evidence="1" id="KW-1133">Transmembrane helix</keyword>
<dbReference type="RefSeq" id="WP_203224662.1">
    <property type="nucleotide sequence ID" value="NZ_JAETXL010000030.1"/>
</dbReference>
<dbReference type="EMBL" id="JAETXL010000030">
    <property type="protein sequence ID" value="MBL6280481.1"/>
    <property type="molecule type" value="Genomic_DNA"/>
</dbReference>
<organism evidence="2 3">
    <name type="scientific">Micromonospora fiedleri</name>
    <dbReference type="NCBI Taxonomy" id="1157498"/>
    <lineage>
        <taxon>Bacteria</taxon>
        <taxon>Bacillati</taxon>
        <taxon>Actinomycetota</taxon>
        <taxon>Actinomycetes</taxon>
        <taxon>Micromonosporales</taxon>
        <taxon>Micromonosporaceae</taxon>
        <taxon>Micromonospora</taxon>
    </lineage>
</organism>
<comment type="caution">
    <text evidence="2">The sequence shown here is derived from an EMBL/GenBank/DDBJ whole genome shotgun (WGS) entry which is preliminary data.</text>
</comment>
<dbReference type="InterPro" id="IPR036259">
    <property type="entry name" value="MFS_trans_sf"/>
</dbReference>
<proteinExistence type="predicted"/>
<feature type="transmembrane region" description="Helical" evidence="1">
    <location>
        <begin position="106"/>
        <end position="125"/>
    </location>
</feature>
<evidence type="ECO:0008006" key="4">
    <source>
        <dbReference type="Google" id="ProtNLM"/>
    </source>
</evidence>
<dbReference type="Gene3D" id="1.20.1250.20">
    <property type="entry name" value="MFS general substrate transporter like domains"/>
    <property type="match status" value="1"/>
</dbReference>
<evidence type="ECO:0000256" key="1">
    <source>
        <dbReference type="SAM" id="Phobius"/>
    </source>
</evidence>